<dbReference type="Proteomes" id="UP000612893">
    <property type="component" value="Unassembled WGS sequence"/>
</dbReference>
<dbReference type="AlphaFoldDB" id="A0A934NB29"/>
<protein>
    <submittedName>
        <fullName evidence="1">Uncharacterized protein</fullName>
    </submittedName>
</protein>
<gene>
    <name evidence="1" type="ORF">JF922_20265</name>
</gene>
<reference evidence="1" key="1">
    <citation type="submission" date="2020-10" db="EMBL/GenBank/DDBJ databases">
        <title>Ca. Dormibacterota MAGs.</title>
        <authorList>
            <person name="Montgomery K."/>
        </authorList>
    </citation>
    <scope>NUCLEOTIDE SEQUENCE [LARGE SCALE GENOMIC DNA]</scope>
    <source>
        <strain evidence="1">SC8812_S17_10</strain>
    </source>
</reference>
<proteinExistence type="predicted"/>
<evidence type="ECO:0000313" key="1">
    <source>
        <dbReference type="EMBL" id="MBJ7600394.1"/>
    </source>
</evidence>
<name>A0A934NB29_9BACT</name>
<dbReference type="EMBL" id="JAEKNR010000201">
    <property type="protein sequence ID" value="MBJ7600394.1"/>
    <property type="molecule type" value="Genomic_DNA"/>
</dbReference>
<keyword evidence="2" id="KW-1185">Reference proteome</keyword>
<sequence length="46" mass="5013">MAVGAVIWWLRRGGRGGARAWTEASCPVCLTIAVAERRAQTRLDLS</sequence>
<comment type="caution">
    <text evidence="1">The sequence shown here is derived from an EMBL/GenBank/DDBJ whole genome shotgun (WGS) entry which is preliminary data.</text>
</comment>
<organism evidence="1 2">
    <name type="scientific">Candidatus Nephthysia bennettiae</name>
    <dbReference type="NCBI Taxonomy" id="3127016"/>
    <lineage>
        <taxon>Bacteria</taxon>
        <taxon>Bacillati</taxon>
        <taxon>Candidatus Dormiibacterota</taxon>
        <taxon>Candidatus Dormibacteria</taxon>
        <taxon>Candidatus Dormibacterales</taxon>
        <taxon>Candidatus Dormibacteraceae</taxon>
        <taxon>Candidatus Nephthysia</taxon>
    </lineage>
</organism>
<evidence type="ECO:0000313" key="2">
    <source>
        <dbReference type="Proteomes" id="UP000612893"/>
    </source>
</evidence>
<accession>A0A934NB29</accession>